<evidence type="ECO:0000256" key="3">
    <source>
        <dbReference type="ARBA" id="ARBA00022603"/>
    </source>
</evidence>
<keyword evidence="5 7" id="KW-0949">S-adenosyl-L-methionine</keyword>
<dbReference type="PANTHER" id="PTHR11727:SF7">
    <property type="entry name" value="DIMETHYLADENOSINE TRANSFERASE-RELATED"/>
    <property type="match status" value="1"/>
</dbReference>
<dbReference type="InterPro" id="IPR029063">
    <property type="entry name" value="SAM-dependent_MTases_sf"/>
</dbReference>
<dbReference type="Gene3D" id="3.40.50.150">
    <property type="entry name" value="Vaccinia Virus protein VP39"/>
    <property type="match status" value="1"/>
</dbReference>
<keyword evidence="6 7" id="KW-0694">RNA-binding</keyword>
<feature type="domain" description="Ribosomal RNA adenine methylase transferase N-terminal" evidence="9">
    <location>
        <begin position="17"/>
        <end position="186"/>
    </location>
</feature>
<dbReference type="HAMAP" id="MF_00607">
    <property type="entry name" value="16SrRNA_methyltr_A"/>
    <property type="match status" value="1"/>
</dbReference>
<keyword evidence="2 7" id="KW-0698">rRNA processing</keyword>
<comment type="caution">
    <text evidence="10">The sequence shown here is derived from an EMBL/GenBank/DDBJ whole genome shotgun (WGS) entry which is preliminary data.</text>
</comment>
<keyword evidence="3 7" id="KW-0489">Methyltransferase</keyword>
<dbReference type="GO" id="GO:0052908">
    <property type="term" value="F:16S rRNA (adenine(1518)-N(6)/adenine(1519)-N(6))-dimethyltransferase activity"/>
    <property type="evidence" value="ECO:0007669"/>
    <property type="project" value="UniProtKB-EC"/>
</dbReference>
<feature type="binding site" evidence="7 8">
    <location>
        <position position="81"/>
    </location>
    <ligand>
        <name>S-adenosyl-L-methionine</name>
        <dbReference type="ChEBI" id="CHEBI:59789"/>
    </ligand>
</feature>
<comment type="subcellular location">
    <subcellularLocation>
        <location evidence="7">Cytoplasm</location>
    </subcellularLocation>
</comment>
<comment type="similarity">
    <text evidence="7">Belongs to the class I-like SAM-binding methyltransferase superfamily. rRNA adenine N(6)-methyltransferase family. RsmA subfamily.</text>
</comment>
<evidence type="ECO:0000256" key="1">
    <source>
        <dbReference type="ARBA" id="ARBA00022490"/>
    </source>
</evidence>
<dbReference type="CDD" id="cd02440">
    <property type="entry name" value="AdoMet_MTases"/>
    <property type="match status" value="1"/>
</dbReference>
<dbReference type="InterPro" id="IPR023165">
    <property type="entry name" value="rRNA_Ade_diMease-like_C"/>
</dbReference>
<evidence type="ECO:0000313" key="10">
    <source>
        <dbReference type="EMBL" id="PIR47280.1"/>
    </source>
</evidence>
<dbReference type="Proteomes" id="UP000230084">
    <property type="component" value="Unassembled WGS sequence"/>
</dbReference>
<accession>A0A2H0RLD8</accession>
<comment type="function">
    <text evidence="7">Specifically dimethylates two adjacent adenosines (A1518 and A1519) in the loop of a conserved hairpin near the 3'-end of 16S rRNA in the 30S particle. May play a critical role in biogenesis of 30S subunits.</text>
</comment>
<keyword evidence="1 7" id="KW-0963">Cytoplasm</keyword>
<dbReference type="PANTHER" id="PTHR11727">
    <property type="entry name" value="DIMETHYLADENOSINE TRANSFERASE"/>
    <property type="match status" value="1"/>
</dbReference>
<dbReference type="AlphaFoldDB" id="A0A2H0RLD8"/>
<evidence type="ECO:0000256" key="8">
    <source>
        <dbReference type="PROSITE-ProRule" id="PRU01026"/>
    </source>
</evidence>
<dbReference type="NCBIfam" id="TIGR00755">
    <property type="entry name" value="ksgA"/>
    <property type="match status" value="1"/>
</dbReference>
<dbReference type="Pfam" id="PF00398">
    <property type="entry name" value="RrnaAD"/>
    <property type="match status" value="1"/>
</dbReference>
<sequence>MEAKKFFGQHFLRDDAVIAAIVEAADVAGLPVLEVGPGEGVLTEVLVQQAARVVAVDVDTEAIEATRARIASTNLELIERDVLDARLEDVRTLFTEAFVLVGNLPYNITSDLLRWMLSVGHKPLRAVIMVQKEVADRLTAEAGDMSLLGLMVQLYASVQPVVQVPRTAFAPPPKVDSAVVRLDVYTQEDLDAHGVRNPEKLLSFAGVAFAQKRKQLKSTLGTLPSITISALEEALRTLSHPATARPQELSTDEWIRLYNLLHEYC</sequence>
<dbReference type="EMBL" id="PCYM01000010">
    <property type="protein sequence ID" value="PIR47280.1"/>
    <property type="molecule type" value="Genomic_DNA"/>
</dbReference>
<protein>
    <recommendedName>
        <fullName evidence="7">Ribosomal RNA small subunit methyltransferase A</fullName>
        <ecNumber evidence="7">2.1.1.182</ecNumber>
    </recommendedName>
    <alternativeName>
        <fullName evidence="7">16S rRNA (adenine(1518)-N(6)/adenine(1519)-N(6))-dimethyltransferase</fullName>
    </alternativeName>
    <alternativeName>
        <fullName evidence="7">16S rRNA dimethyladenosine transferase</fullName>
    </alternativeName>
    <alternativeName>
        <fullName evidence="7">16S rRNA dimethylase</fullName>
    </alternativeName>
    <alternativeName>
        <fullName evidence="7">S-adenosylmethionine-6-N', N'-adenosyl(rRNA) dimethyltransferase</fullName>
    </alternativeName>
</protein>
<dbReference type="SMART" id="SM00650">
    <property type="entry name" value="rADc"/>
    <property type="match status" value="1"/>
</dbReference>
<evidence type="ECO:0000313" key="11">
    <source>
        <dbReference type="Proteomes" id="UP000230084"/>
    </source>
</evidence>
<dbReference type="GO" id="GO:0003723">
    <property type="term" value="F:RNA binding"/>
    <property type="evidence" value="ECO:0007669"/>
    <property type="project" value="UniProtKB-UniRule"/>
</dbReference>
<dbReference type="GO" id="GO:0005829">
    <property type="term" value="C:cytosol"/>
    <property type="evidence" value="ECO:0007669"/>
    <property type="project" value="TreeGrafter"/>
</dbReference>
<evidence type="ECO:0000259" key="9">
    <source>
        <dbReference type="SMART" id="SM00650"/>
    </source>
</evidence>
<evidence type="ECO:0000256" key="6">
    <source>
        <dbReference type="ARBA" id="ARBA00022884"/>
    </source>
</evidence>
<evidence type="ECO:0000256" key="7">
    <source>
        <dbReference type="HAMAP-Rule" id="MF_00607"/>
    </source>
</evidence>
<feature type="binding site" evidence="7 8">
    <location>
        <position position="12"/>
    </location>
    <ligand>
        <name>S-adenosyl-L-methionine</name>
        <dbReference type="ChEBI" id="CHEBI:59789"/>
    </ligand>
</feature>
<feature type="binding site" evidence="8">
    <location>
        <position position="57"/>
    </location>
    <ligand>
        <name>S-adenosyl-L-methionine</name>
        <dbReference type="ChEBI" id="CHEBI:59789"/>
    </ligand>
</feature>
<dbReference type="PROSITE" id="PS51689">
    <property type="entry name" value="SAM_RNA_A_N6_MT"/>
    <property type="match status" value="1"/>
</dbReference>
<proteinExistence type="inferred from homology"/>
<feature type="binding site" evidence="7 8">
    <location>
        <position position="36"/>
    </location>
    <ligand>
        <name>S-adenosyl-L-methionine</name>
        <dbReference type="ChEBI" id="CHEBI:59789"/>
    </ligand>
</feature>
<keyword evidence="4 7" id="KW-0808">Transferase</keyword>
<dbReference type="InterPro" id="IPR020598">
    <property type="entry name" value="rRNA_Ade_methylase_Trfase_N"/>
</dbReference>
<feature type="binding site" evidence="7 8">
    <location>
        <position position="103"/>
    </location>
    <ligand>
        <name>S-adenosyl-L-methionine</name>
        <dbReference type="ChEBI" id="CHEBI:59789"/>
    </ligand>
</feature>
<dbReference type="InterPro" id="IPR001737">
    <property type="entry name" value="KsgA/Erm"/>
</dbReference>
<reference evidence="10 11" key="1">
    <citation type="submission" date="2017-09" db="EMBL/GenBank/DDBJ databases">
        <title>Depth-based differentiation of microbial function through sediment-hosted aquifers and enrichment of novel symbionts in the deep terrestrial subsurface.</title>
        <authorList>
            <person name="Probst A.J."/>
            <person name="Ladd B."/>
            <person name="Jarett J.K."/>
            <person name="Geller-Mcgrath D.E."/>
            <person name="Sieber C.M."/>
            <person name="Emerson J.B."/>
            <person name="Anantharaman K."/>
            <person name="Thomas B.C."/>
            <person name="Malmstrom R."/>
            <person name="Stieglmeier M."/>
            <person name="Klingl A."/>
            <person name="Woyke T."/>
            <person name="Ryan C.M."/>
            <person name="Banfield J.F."/>
        </authorList>
    </citation>
    <scope>NUCLEOTIDE SEQUENCE [LARGE SCALE GENOMIC DNA]</scope>
    <source>
        <strain evidence="10">CG10_big_fil_rev_8_21_14_0_10_50_16</strain>
    </source>
</reference>
<dbReference type="EC" id="2.1.1.182" evidence="7"/>
<gene>
    <name evidence="7 10" type="primary">rsmA</name>
    <name evidence="7" type="synonym">ksgA</name>
    <name evidence="10" type="ORF">COV06_04320</name>
</gene>
<organism evidence="10 11">
    <name type="scientific">Candidatus Uhrbacteria bacterium CG10_big_fil_rev_8_21_14_0_10_50_16</name>
    <dbReference type="NCBI Taxonomy" id="1975039"/>
    <lineage>
        <taxon>Bacteria</taxon>
        <taxon>Candidatus Uhriibacteriota</taxon>
    </lineage>
</organism>
<name>A0A2H0RLD8_9BACT</name>
<dbReference type="SUPFAM" id="SSF53335">
    <property type="entry name" value="S-adenosyl-L-methionine-dependent methyltransferases"/>
    <property type="match status" value="1"/>
</dbReference>
<feature type="binding site" evidence="7 8">
    <location>
        <position position="10"/>
    </location>
    <ligand>
        <name>S-adenosyl-L-methionine</name>
        <dbReference type="ChEBI" id="CHEBI:59789"/>
    </ligand>
</feature>
<dbReference type="InterPro" id="IPR011530">
    <property type="entry name" value="rRNA_adenine_dimethylase"/>
</dbReference>
<dbReference type="Gene3D" id="1.10.8.100">
    <property type="entry name" value="Ribosomal RNA adenine dimethylase-like, domain 2"/>
    <property type="match status" value="1"/>
</dbReference>
<evidence type="ECO:0000256" key="5">
    <source>
        <dbReference type="ARBA" id="ARBA00022691"/>
    </source>
</evidence>
<comment type="catalytic activity">
    <reaction evidence="7">
        <text>adenosine(1518)/adenosine(1519) in 16S rRNA + 4 S-adenosyl-L-methionine = N(6)-dimethyladenosine(1518)/N(6)-dimethyladenosine(1519) in 16S rRNA + 4 S-adenosyl-L-homocysteine + 4 H(+)</text>
        <dbReference type="Rhea" id="RHEA:19609"/>
        <dbReference type="Rhea" id="RHEA-COMP:10232"/>
        <dbReference type="Rhea" id="RHEA-COMP:10233"/>
        <dbReference type="ChEBI" id="CHEBI:15378"/>
        <dbReference type="ChEBI" id="CHEBI:57856"/>
        <dbReference type="ChEBI" id="CHEBI:59789"/>
        <dbReference type="ChEBI" id="CHEBI:74411"/>
        <dbReference type="ChEBI" id="CHEBI:74493"/>
        <dbReference type="EC" id="2.1.1.182"/>
    </reaction>
</comment>
<comment type="caution">
    <text evidence="7">Lacks conserved residue(s) required for the propagation of feature annotation.</text>
</comment>
<evidence type="ECO:0000256" key="2">
    <source>
        <dbReference type="ARBA" id="ARBA00022552"/>
    </source>
</evidence>
<evidence type="ECO:0000256" key="4">
    <source>
        <dbReference type="ARBA" id="ARBA00022679"/>
    </source>
</evidence>